<feature type="transmembrane region" description="Helical" evidence="1">
    <location>
        <begin position="157"/>
        <end position="174"/>
    </location>
</feature>
<keyword evidence="1" id="KW-0472">Membrane</keyword>
<name>A0ABN1MEH0_9FLAO</name>
<dbReference type="EMBL" id="BAAAFG010000002">
    <property type="protein sequence ID" value="GAA0871518.1"/>
    <property type="molecule type" value="Genomic_DNA"/>
</dbReference>
<evidence type="ECO:0000256" key="1">
    <source>
        <dbReference type="SAM" id="Phobius"/>
    </source>
</evidence>
<dbReference type="RefSeq" id="WP_343763823.1">
    <property type="nucleotide sequence ID" value="NZ_BAAAFG010000002.1"/>
</dbReference>
<evidence type="ECO:0000313" key="2">
    <source>
        <dbReference type="EMBL" id="GAA0871518.1"/>
    </source>
</evidence>
<gene>
    <name evidence="2" type="ORF">GCM10009117_06640</name>
</gene>
<protein>
    <recommendedName>
        <fullName evidence="4">Transmembrane protein</fullName>
    </recommendedName>
</protein>
<reference evidence="2 3" key="1">
    <citation type="journal article" date="2019" name="Int. J. Syst. Evol. Microbiol.">
        <title>The Global Catalogue of Microorganisms (GCM) 10K type strain sequencing project: providing services to taxonomists for standard genome sequencing and annotation.</title>
        <authorList>
            <consortium name="The Broad Institute Genomics Platform"/>
            <consortium name="The Broad Institute Genome Sequencing Center for Infectious Disease"/>
            <person name="Wu L."/>
            <person name="Ma J."/>
        </authorList>
    </citation>
    <scope>NUCLEOTIDE SEQUENCE [LARGE SCALE GENOMIC DNA]</scope>
    <source>
        <strain evidence="2 3">JCM 16082</strain>
    </source>
</reference>
<feature type="transmembrane region" description="Helical" evidence="1">
    <location>
        <begin position="131"/>
        <end position="151"/>
    </location>
</feature>
<feature type="transmembrane region" description="Helical" evidence="1">
    <location>
        <begin position="40"/>
        <end position="59"/>
    </location>
</feature>
<sequence length="202" mass="22512">MSPFIKIASYLFHPIWMPLAGTVYYFILTPRYIPAPYIKAKILAISIITVFLPVVLLFFMKTIGLISSIKLPITKERKLPLLLFLILTILAMRIIVTPENYMELYLFFGGIFLSGVIAFIGVLLKMKISLHTIGISGIATFIAALSIHFAINLNATLAFLVFCIGWTASARLQAKAHTLTEISLGLLSGVIPQLVLWSLWLK</sequence>
<feature type="transmembrane region" description="Helical" evidence="1">
    <location>
        <begin position="79"/>
        <end position="98"/>
    </location>
</feature>
<evidence type="ECO:0000313" key="3">
    <source>
        <dbReference type="Proteomes" id="UP001500507"/>
    </source>
</evidence>
<keyword evidence="1" id="KW-1133">Transmembrane helix</keyword>
<comment type="caution">
    <text evidence="2">The sequence shown here is derived from an EMBL/GenBank/DDBJ whole genome shotgun (WGS) entry which is preliminary data.</text>
</comment>
<dbReference type="Proteomes" id="UP001500507">
    <property type="component" value="Unassembled WGS sequence"/>
</dbReference>
<evidence type="ECO:0008006" key="4">
    <source>
        <dbReference type="Google" id="ProtNLM"/>
    </source>
</evidence>
<feature type="transmembrane region" description="Helical" evidence="1">
    <location>
        <begin position="7"/>
        <end position="28"/>
    </location>
</feature>
<keyword evidence="1" id="KW-0812">Transmembrane</keyword>
<proteinExistence type="predicted"/>
<feature type="transmembrane region" description="Helical" evidence="1">
    <location>
        <begin position="104"/>
        <end position="124"/>
    </location>
</feature>
<accession>A0ABN1MEH0</accession>
<feature type="transmembrane region" description="Helical" evidence="1">
    <location>
        <begin position="181"/>
        <end position="200"/>
    </location>
</feature>
<organism evidence="2 3">
    <name type="scientific">Gangjinia marincola</name>
    <dbReference type="NCBI Taxonomy" id="578463"/>
    <lineage>
        <taxon>Bacteria</taxon>
        <taxon>Pseudomonadati</taxon>
        <taxon>Bacteroidota</taxon>
        <taxon>Flavobacteriia</taxon>
        <taxon>Flavobacteriales</taxon>
        <taxon>Flavobacteriaceae</taxon>
        <taxon>Gangjinia</taxon>
    </lineage>
</organism>
<keyword evidence="3" id="KW-1185">Reference proteome</keyword>